<feature type="compositionally biased region" description="Polar residues" evidence="2">
    <location>
        <begin position="853"/>
        <end position="866"/>
    </location>
</feature>
<dbReference type="PROSITE" id="PS50888">
    <property type="entry name" value="BHLH"/>
    <property type="match status" value="1"/>
</dbReference>
<feature type="domain" description="BHLH" evidence="3">
    <location>
        <begin position="74"/>
        <end position="125"/>
    </location>
</feature>
<gene>
    <name evidence="4" type="ORF">CVLEPA_LOCUS20764</name>
</gene>
<feature type="compositionally biased region" description="Polar residues" evidence="2">
    <location>
        <begin position="1048"/>
        <end position="1058"/>
    </location>
</feature>
<protein>
    <recommendedName>
        <fullName evidence="3">BHLH domain-containing protein</fullName>
    </recommendedName>
</protein>
<evidence type="ECO:0000313" key="4">
    <source>
        <dbReference type="EMBL" id="CAK8688789.1"/>
    </source>
</evidence>
<dbReference type="SMART" id="SM00353">
    <property type="entry name" value="HLH"/>
    <property type="match status" value="1"/>
</dbReference>
<reference evidence="4 5" key="1">
    <citation type="submission" date="2024-02" db="EMBL/GenBank/DDBJ databases">
        <authorList>
            <person name="Daric V."/>
            <person name="Darras S."/>
        </authorList>
    </citation>
    <scope>NUCLEOTIDE SEQUENCE [LARGE SCALE GENOMIC DNA]</scope>
</reference>
<keyword evidence="5" id="KW-1185">Reference proteome</keyword>
<accession>A0ABP0GD82</accession>
<feature type="compositionally biased region" description="Polar residues" evidence="2">
    <location>
        <begin position="39"/>
        <end position="54"/>
    </location>
</feature>
<name>A0ABP0GD82_CLALP</name>
<feature type="compositionally biased region" description="Basic residues" evidence="2">
    <location>
        <begin position="874"/>
        <end position="890"/>
    </location>
</feature>
<proteinExistence type="predicted"/>
<comment type="caution">
    <text evidence="4">The sequence shown here is derived from an EMBL/GenBank/DDBJ whole genome shotgun (WGS) entry which is preliminary data.</text>
</comment>
<organism evidence="4 5">
    <name type="scientific">Clavelina lepadiformis</name>
    <name type="common">Light-bulb sea squirt</name>
    <name type="synonym">Ascidia lepadiformis</name>
    <dbReference type="NCBI Taxonomy" id="159417"/>
    <lineage>
        <taxon>Eukaryota</taxon>
        <taxon>Metazoa</taxon>
        <taxon>Chordata</taxon>
        <taxon>Tunicata</taxon>
        <taxon>Ascidiacea</taxon>
        <taxon>Aplousobranchia</taxon>
        <taxon>Clavelinidae</taxon>
        <taxon>Clavelina</taxon>
    </lineage>
</organism>
<sequence length="1058" mass="115388">MGATIDQLQSLVKSVSNTSTVNTNRVIVNRTSITMTQIAAENQPSSNENTQNNDPVRINNEKKRAQSKRKWKQQNQLKINASERKRKGRLAANIAKLKEIVPTNPLHMQTQETVLEEALKYIKKMEQKISDVLKNGASNSILLEMDMLKEKVKNLEEERKLYRAVLQSHGIPPVLNKNLPWKTKLPIPRKCPQRRRNKSVAQTSTNPHYSKNGSNLMTTTNTTVSLTHVSNVASLNASSTIPCLVLSSPADNHIGSSNNDSACSTMNKRTITNTKDSKSSSNANSLAWTSGNSKSVWPLSEAILSTSLSTESCIAKDTQQTVSLSKPNPLLPPIHSAFCKPTWSQARMQVTAVEEIPKLQSITVESVRQNASLESATNLNTTITSAPTLGTSSSTSHNKLSACAASSAAFVLASHNPTTKVNGNSVVNEHNLDNISPSVVLPSTLPLQANSFHTTGVLCSLQGVDAMQAATHSSVATLSKSIVHPQSLELATKKSTASVPESPLLSWIRSYETPAVCVSGNIRRPMQTLITPSHTSVCETCPLTTPVKYSILNQNTFVSSKKQACNSFNIASLMKSADSVSQANNLTVSASTNISSGQKVASPVHQGSCEIHATTPKDMFPQSFENDFLDCLHILPMPSLTTPEPPSRHPSGKLDMFNRNESNPCISNSTSVVASISEKRKDANISIDLTDLFHNESSDQAPTGSVFFDKSLHADRLWSVNDSNKNLRNSMFHEASNKTIFTANQPADKERNINTNRPLPVACTLSTVSSVIYATNNSLPSLWQPGITNSTQSRTSFQELPSDSFTPHQHFNSGTSRLAPNGTAQPLNHISANPGWMQHHAQTNRFPAPTRKVPSNSIAITSANVKSRNDSERKRKAAKPTQQSKRKKSAMKTASSGIRKEPTVFPQIVGYQYSTPVYTQSTSALHHAKNLQSSTPIHHPVRSRGKIICNERGNALAPTTKPMLGHATHVAYGPDYGGQNTLFHSSPAVGHQTHHHYPSAHSGYHFPYNHPMAQGQQSSRQMYMPPHFANSNNNNNNNTAVGPKQHKGSQYNIQHILS</sequence>
<dbReference type="Proteomes" id="UP001642483">
    <property type="component" value="Unassembled WGS sequence"/>
</dbReference>
<dbReference type="InterPro" id="IPR045239">
    <property type="entry name" value="bHLH95_bHLH"/>
</dbReference>
<feature type="region of interest" description="Disordered" evidence="2">
    <location>
        <begin position="846"/>
        <end position="899"/>
    </location>
</feature>
<evidence type="ECO:0000256" key="1">
    <source>
        <dbReference type="SAM" id="Coils"/>
    </source>
</evidence>
<feature type="region of interest" description="Disordered" evidence="2">
    <location>
        <begin position="185"/>
        <end position="217"/>
    </location>
</feature>
<evidence type="ECO:0000259" key="3">
    <source>
        <dbReference type="PROSITE" id="PS50888"/>
    </source>
</evidence>
<dbReference type="CDD" id="cd11393">
    <property type="entry name" value="bHLH_AtbHLH_like"/>
    <property type="match status" value="1"/>
</dbReference>
<feature type="region of interest" description="Disordered" evidence="2">
    <location>
        <begin position="1017"/>
        <end position="1058"/>
    </location>
</feature>
<dbReference type="EMBL" id="CAWYQH010000108">
    <property type="protein sequence ID" value="CAK8688789.1"/>
    <property type="molecule type" value="Genomic_DNA"/>
</dbReference>
<evidence type="ECO:0000313" key="5">
    <source>
        <dbReference type="Proteomes" id="UP001642483"/>
    </source>
</evidence>
<dbReference type="Gene3D" id="4.10.280.10">
    <property type="entry name" value="Helix-loop-helix DNA-binding domain"/>
    <property type="match status" value="1"/>
</dbReference>
<keyword evidence="1" id="KW-0175">Coiled coil</keyword>
<evidence type="ECO:0000256" key="2">
    <source>
        <dbReference type="SAM" id="MobiDB-lite"/>
    </source>
</evidence>
<dbReference type="Pfam" id="PF00010">
    <property type="entry name" value="HLH"/>
    <property type="match status" value="1"/>
</dbReference>
<feature type="compositionally biased region" description="Polar residues" evidence="2">
    <location>
        <begin position="199"/>
        <end position="213"/>
    </location>
</feature>
<feature type="coiled-coil region" evidence="1">
    <location>
        <begin position="108"/>
        <end position="165"/>
    </location>
</feature>
<dbReference type="InterPro" id="IPR036638">
    <property type="entry name" value="HLH_DNA-bd_sf"/>
</dbReference>
<dbReference type="InterPro" id="IPR011598">
    <property type="entry name" value="bHLH_dom"/>
</dbReference>
<feature type="region of interest" description="Disordered" evidence="2">
    <location>
        <begin position="39"/>
        <end position="85"/>
    </location>
</feature>
<dbReference type="SUPFAM" id="SSF47459">
    <property type="entry name" value="HLH, helix-loop-helix DNA-binding domain"/>
    <property type="match status" value="1"/>
</dbReference>